<organism evidence="1 2">
    <name type="scientific">Protopolystoma xenopodis</name>
    <dbReference type="NCBI Taxonomy" id="117903"/>
    <lineage>
        <taxon>Eukaryota</taxon>
        <taxon>Metazoa</taxon>
        <taxon>Spiralia</taxon>
        <taxon>Lophotrochozoa</taxon>
        <taxon>Platyhelminthes</taxon>
        <taxon>Monogenea</taxon>
        <taxon>Polyopisthocotylea</taxon>
        <taxon>Polystomatidea</taxon>
        <taxon>Polystomatidae</taxon>
        <taxon>Protopolystoma</taxon>
    </lineage>
</organism>
<evidence type="ECO:0000313" key="1">
    <source>
        <dbReference type="EMBL" id="VEL38819.1"/>
    </source>
</evidence>
<dbReference type="Proteomes" id="UP000784294">
    <property type="component" value="Unassembled WGS sequence"/>
</dbReference>
<name>A0A3S5B2T5_9PLAT</name>
<comment type="caution">
    <text evidence="1">The sequence shown here is derived from an EMBL/GenBank/DDBJ whole genome shotgun (WGS) entry which is preliminary data.</text>
</comment>
<accession>A0A3S5B2T5</accession>
<dbReference type="EMBL" id="CAAALY010259101">
    <property type="protein sequence ID" value="VEL38819.1"/>
    <property type="molecule type" value="Genomic_DNA"/>
</dbReference>
<proteinExistence type="predicted"/>
<dbReference type="AlphaFoldDB" id="A0A3S5B2T5"/>
<protein>
    <submittedName>
        <fullName evidence="1">Uncharacterized protein</fullName>
    </submittedName>
</protein>
<gene>
    <name evidence="1" type="ORF">PXEA_LOCUS32259</name>
</gene>
<reference evidence="1" key="1">
    <citation type="submission" date="2018-11" db="EMBL/GenBank/DDBJ databases">
        <authorList>
            <consortium name="Pathogen Informatics"/>
        </authorList>
    </citation>
    <scope>NUCLEOTIDE SEQUENCE</scope>
</reference>
<sequence>MKKRFIGRSRQKRTVESHCTAADWLLYDAQVDAVYETTSLVSGENGLSFVHHLMDVIRAGLHSSKSLTLHQSEKTIRLYLTS</sequence>
<evidence type="ECO:0000313" key="2">
    <source>
        <dbReference type="Proteomes" id="UP000784294"/>
    </source>
</evidence>
<keyword evidence="2" id="KW-1185">Reference proteome</keyword>